<dbReference type="AlphaFoldDB" id="A0A182QUF3"/>
<feature type="compositionally biased region" description="Basic and acidic residues" evidence="1">
    <location>
        <begin position="128"/>
        <end position="152"/>
    </location>
</feature>
<evidence type="ECO:0000313" key="2">
    <source>
        <dbReference type="EnsemblMetazoa" id="AFAF017078-PA"/>
    </source>
</evidence>
<feature type="region of interest" description="Disordered" evidence="1">
    <location>
        <begin position="1"/>
        <end position="26"/>
    </location>
</feature>
<dbReference type="EnsemblMetazoa" id="AFAF017078-RA">
    <property type="protein sequence ID" value="AFAF017078-PA"/>
    <property type="gene ID" value="AFAF017078"/>
</dbReference>
<keyword evidence="3" id="KW-1185">Reference proteome</keyword>
<feature type="compositionally biased region" description="Basic and acidic residues" evidence="1">
    <location>
        <begin position="12"/>
        <end position="26"/>
    </location>
</feature>
<proteinExistence type="predicted"/>
<reference evidence="2" key="2">
    <citation type="submission" date="2020-05" db="UniProtKB">
        <authorList>
            <consortium name="EnsemblMetazoa"/>
        </authorList>
    </citation>
    <scope>IDENTIFICATION</scope>
    <source>
        <strain evidence="2">FAR1</strain>
    </source>
</reference>
<reference evidence="3" key="1">
    <citation type="submission" date="2014-01" db="EMBL/GenBank/DDBJ databases">
        <title>The Genome Sequence of Anopheles farauti FAR1 (V2).</title>
        <authorList>
            <consortium name="The Broad Institute Genomics Platform"/>
            <person name="Neafsey D.E."/>
            <person name="Besansky N."/>
            <person name="Howell P."/>
            <person name="Walton C."/>
            <person name="Young S.K."/>
            <person name="Zeng Q."/>
            <person name="Gargeya S."/>
            <person name="Fitzgerald M."/>
            <person name="Haas B."/>
            <person name="Abouelleil A."/>
            <person name="Allen A.W."/>
            <person name="Alvarado L."/>
            <person name="Arachchi H.M."/>
            <person name="Berlin A.M."/>
            <person name="Chapman S.B."/>
            <person name="Gainer-Dewar J."/>
            <person name="Goldberg J."/>
            <person name="Griggs A."/>
            <person name="Gujja S."/>
            <person name="Hansen M."/>
            <person name="Howarth C."/>
            <person name="Imamovic A."/>
            <person name="Ireland A."/>
            <person name="Larimer J."/>
            <person name="McCowan C."/>
            <person name="Murphy C."/>
            <person name="Pearson M."/>
            <person name="Poon T.W."/>
            <person name="Priest M."/>
            <person name="Roberts A."/>
            <person name="Saif S."/>
            <person name="Shea T."/>
            <person name="Sisk P."/>
            <person name="Sykes S."/>
            <person name="Wortman J."/>
            <person name="Nusbaum C."/>
            <person name="Birren B."/>
        </authorList>
    </citation>
    <scope>NUCLEOTIDE SEQUENCE [LARGE SCALE GENOMIC DNA]</scope>
    <source>
        <strain evidence="3">FAR1</strain>
    </source>
</reference>
<protein>
    <submittedName>
        <fullName evidence="2">Uncharacterized protein</fullName>
    </submittedName>
</protein>
<dbReference type="VEuPathDB" id="VectorBase:AFAF017078"/>
<name>A0A182QUF3_9DIPT</name>
<evidence type="ECO:0000313" key="3">
    <source>
        <dbReference type="Proteomes" id="UP000075886"/>
    </source>
</evidence>
<evidence type="ECO:0000256" key="1">
    <source>
        <dbReference type="SAM" id="MobiDB-lite"/>
    </source>
</evidence>
<accession>A0A182QUF3</accession>
<dbReference type="EMBL" id="AXCN02000740">
    <property type="status" value="NOT_ANNOTATED_CDS"/>
    <property type="molecule type" value="Genomic_DNA"/>
</dbReference>
<feature type="region of interest" description="Disordered" evidence="1">
    <location>
        <begin position="128"/>
        <end position="153"/>
    </location>
</feature>
<dbReference type="Proteomes" id="UP000075886">
    <property type="component" value="Unassembled WGS sequence"/>
</dbReference>
<feature type="region of interest" description="Disordered" evidence="1">
    <location>
        <begin position="77"/>
        <end position="111"/>
    </location>
</feature>
<organism evidence="2 3">
    <name type="scientific">Anopheles farauti</name>
    <dbReference type="NCBI Taxonomy" id="69004"/>
    <lineage>
        <taxon>Eukaryota</taxon>
        <taxon>Metazoa</taxon>
        <taxon>Ecdysozoa</taxon>
        <taxon>Arthropoda</taxon>
        <taxon>Hexapoda</taxon>
        <taxon>Insecta</taxon>
        <taxon>Pterygota</taxon>
        <taxon>Neoptera</taxon>
        <taxon>Endopterygota</taxon>
        <taxon>Diptera</taxon>
        <taxon>Nematocera</taxon>
        <taxon>Culicoidea</taxon>
        <taxon>Culicidae</taxon>
        <taxon>Anophelinae</taxon>
        <taxon>Anopheles</taxon>
    </lineage>
</organism>
<sequence>MDSPGSLSSPVKDAKVHRTHQQHDPAEQCKQVIAVGQVGHRNKLQKAFQLAEVAKHLRTVEIRPIEAVDRVNRTLESVPHERHVQQRAHQHTGITQRHKEPGKQRRRHHYQDAHEDGVLHRYDAAEQQPEHLRDPPKHEANERERPDAKPLERLGASLSLTIIGRIVPNRALESEGRKSCHHLTGRSAVDATTLGQHVQIVDQEQLLRVWLMDDAGDNATPRGKLLNVGQYLIGGNRIKPAGWFVQ</sequence>